<reference evidence="1" key="1">
    <citation type="submission" date="2015-07" db="EMBL/GenBank/DDBJ databases">
        <title>Adaptation to a free-living lifestyle via gene acquisitions in the diplomonad Trepomonas sp. PC1.</title>
        <authorList>
            <person name="Xu F."/>
            <person name="Jerlstrom-Hultqvist J."/>
            <person name="Kolisko M."/>
            <person name="Simpson A.G.B."/>
            <person name="Roger A.J."/>
            <person name="Svard S.G."/>
            <person name="Andersson J.O."/>
        </authorList>
    </citation>
    <scope>NUCLEOTIDE SEQUENCE</scope>
    <source>
        <strain evidence="1">PC1</strain>
    </source>
</reference>
<proteinExistence type="predicted"/>
<accession>A0A146KJ39</accession>
<sequence>SMALDEKMYHKTQISLLTKDQVKPANVTACIFNEKPSKLLEITFGTMGGLIYTMRLTKQQRMQVDFGPYLVHALPMGHKVCGIDFFQFPMSHDVDLLEQLGCSSNVNTEPMRFNQLNLPLEANELKSRFLVLVCSQHGVAIYEGRGACVGDVLLASNSSEILQKKAQNTFMVARQPEIYSYIKNIRNTIDLPIEYNGFFKLNEDNMPYQFVWFAGVQSTIIKKQLLEEGIQYQTDEQIQQDKDDGWEE</sequence>
<organism evidence="1">
    <name type="scientific">Trepomonas sp. PC1</name>
    <dbReference type="NCBI Taxonomy" id="1076344"/>
    <lineage>
        <taxon>Eukaryota</taxon>
        <taxon>Metamonada</taxon>
        <taxon>Diplomonadida</taxon>
        <taxon>Hexamitidae</taxon>
        <taxon>Hexamitinae</taxon>
        <taxon>Trepomonas</taxon>
    </lineage>
</organism>
<evidence type="ECO:0000313" key="1">
    <source>
        <dbReference type="EMBL" id="JAP95466.1"/>
    </source>
</evidence>
<gene>
    <name evidence="1" type="ORF">TPC1_11536</name>
</gene>
<feature type="non-terminal residue" evidence="1">
    <location>
        <position position="1"/>
    </location>
</feature>
<dbReference type="EMBL" id="GDID01001140">
    <property type="protein sequence ID" value="JAP95466.1"/>
    <property type="molecule type" value="Transcribed_RNA"/>
</dbReference>
<protein>
    <submittedName>
        <fullName evidence="1">Uncharacterized protein</fullName>
    </submittedName>
</protein>
<name>A0A146KJ39_9EUKA</name>
<dbReference type="AlphaFoldDB" id="A0A146KJ39"/>
<feature type="non-terminal residue" evidence="1">
    <location>
        <position position="248"/>
    </location>
</feature>